<evidence type="ECO:0000313" key="2">
    <source>
        <dbReference type="Proteomes" id="UP000190037"/>
    </source>
</evidence>
<protein>
    <submittedName>
        <fullName evidence="1">Uncharacterized protein</fullName>
    </submittedName>
</protein>
<dbReference type="Proteomes" id="UP000190037">
    <property type="component" value="Unassembled WGS sequence"/>
</dbReference>
<dbReference type="STRING" id="159449.B4N89_43215"/>
<proteinExistence type="predicted"/>
<dbReference type="AlphaFoldDB" id="A0A1T3NKG5"/>
<gene>
    <name evidence="1" type="ORF">B4N89_43215</name>
</gene>
<dbReference type="EMBL" id="MWQN01000004">
    <property type="protein sequence ID" value="OPC77333.1"/>
    <property type="molecule type" value="Genomic_DNA"/>
</dbReference>
<evidence type="ECO:0000313" key="1">
    <source>
        <dbReference type="EMBL" id="OPC77333.1"/>
    </source>
</evidence>
<reference evidence="1 2" key="1">
    <citation type="submission" date="2017-03" db="EMBL/GenBank/DDBJ databases">
        <title>Draft genome sequence of Streptomyces scabrisporus NF3, endophyte isolated from Amphipterygium adstringens.</title>
        <authorList>
            <person name="Vazquez M."/>
            <person name="Ceapa C.D."/>
            <person name="Rodriguez Luna D."/>
            <person name="Sanchez Esquivel S."/>
        </authorList>
    </citation>
    <scope>NUCLEOTIDE SEQUENCE [LARGE SCALE GENOMIC DNA]</scope>
    <source>
        <strain evidence="1 2">NF3</strain>
    </source>
</reference>
<accession>A0A1T3NKG5</accession>
<keyword evidence="2" id="KW-1185">Reference proteome</keyword>
<sequence>MIVADCLSQGPRIVPSLMSYDPDLRRLEARSDRLVLAGGRDSRGELPYRPAAFPGERCSVIRPRRSW</sequence>
<name>A0A1T3NKG5_9ACTN</name>
<organism evidence="1 2">
    <name type="scientific">Embleya scabrispora</name>
    <dbReference type="NCBI Taxonomy" id="159449"/>
    <lineage>
        <taxon>Bacteria</taxon>
        <taxon>Bacillati</taxon>
        <taxon>Actinomycetota</taxon>
        <taxon>Actinomycetes</taxon>
        <taxon>Kitasatosporales</taxon>
        <taxon>Streptomycetaceae</taxon>
        <taxon>Embleya</taxon>
    </lineage>
</organism>
<comment type="caution">
    <text evidence="1">The sequence shown here is derived from an EMBL/GenBank/DDBJ whole genome shotgun (WGS) entry which is preliminary data.</text>
</comment>